<feature type="region of interest" description="Disordered" evidence="1">
    <location>
        <begin position="1"/>
        <end position="30"/>
    </location>
</feature>
<gene>
    <name evidence="2" type="ORF">BofuT4_P032300.1</name>
</gene>
<reference evidence="3" key="1">
    <citation type="journal article" date="2011" name="PLoS Genet.">
        <title>Genomic analysis of the necrotrophic fungal pathogens Sclerotinia sclerotiorum and Botrytis cinerea.</title>
        <authorList>
            <person name="Amselem J."/>
            <person name="Cuomo C.A."/>
            <person name="van Kan J.A."/>
            <person name="Viaud M."/>
            <person name="Benito E.P."/>
            <person name="Couloux A."/>
            <person name="Coutinho P.M."/>
            <person name="de Vries R.P."/>
            <person name="Dyer P.S."/>
            <person name="Fillinger S."/>
            <person name="Fournier E."/>
            <person name="Gout L."/>
            <person name="Hahn M."/>
            <person name="Kohn L."/>
            <person name="Lapalu N."/>
            <person name="Plummer K.M."/>
            <person name="Pradier J.M."/>
            <person name="Quevillon E."/>
            <person name="Sharon A."/>
            <person name="Simon A."/>
            <person name="ten Have A."/>
            <person name="Tudzynski B."/>
            <person name="Tudzynski P."/>
            <person name="Wincker P."/>
            <person name="Andrew M."/>
            <person name="Anthouard V."/>
            <person name="Beever R.E."/>
            <person name="Beffa R."/>
            <person name="Benoit I."/>
            <person name="Bouzid O."/>
            <person name="Brault B."/>
            <person name="Chen Z."/>
            <person name="Choquer M."/>
            <person name="Collemare J."/>
            <person name="Cotton P."/>
            <person name="Danchin E.G."/>
            <person name="Da Silva C."/>
            <person name="Gautier A."/>
            <person name="Giraud C."/>
            <person name="Giraud T."/>
            <person name="Gonzalez C."/>
            <person name="Grossetete S."/>
            <person name="Guldener U."/>
            <person name="Henrissat B."/>
            <person name="Howlett B.J."/>
            <person name="Kodira C."/>
            <person name="Kretschmer M."/>
            <person name="Lappartient A."/>
            <person name="Leroch M."/>
            <person name="Levis C."/>
            <person name="Mauceli E."/>
            <person name="Neuveglise C."/>
            <person name="Oeser B."/>
            <person name="Pearson M."/>
            <person name="Poulain J."/>
            <person name="Poussereau N."/>
            <person name="Quesneville H."/>
            <person name="Rascle C."/>
            <person name="Schumacher J."/>
            <person name="Segurens B."/>
            <person name="Sexton A."/>
            <person name="Silva E."/>
            <person name="Sirven C."/>
            <person name="Soanes D.M."/>
            <person name="Talbot N.J."/>
            <person name="Templeton M."/>
            <person name="Yandava C."/>
            <person name="Yarden O."/>
            <person name="Zeng Q."/>
            <person name="Rollins J.A."/>
            <person name="Lebrun M.H."/>
            <person name="Dickman M."/>
        </authorList>
    </citation>
    <scope>NUCLEOTIDE SEQUENCE [LARGE SCALE GENOMIC DNA]</scope>
    <source>
        <strain evidence="3">T4</strain>
    </source>
</reference>
<organism evidence="2 3">
    <name type="scientific">Botryotinia fuckeliana (strain T4)</name>
    <name type="common">Noble rot fungus</name>
    <name type="synonym">Botrytis cinerea</name>
    <dbReference type="NCBI Taxonomy" id="999810"/>
    <lineage>
        <taxon>Eukaryota</taxon>
        <taxon>Fungi</taxon>
        <taxon>Dikarya</taxon>
        <taxon>Ascomycota</taxon>
        <taxon>Pezizomycotina</taxon>
        <taxon>Leotiomycetes</taxon>
        <taxon>Helotiales</taxon>
        <taxon>Sclerotiniaceae</taxon>
        <taxon>Botrytis</taxon>
    </lineage>
</organism>
<dbReference type="HOGENOM" id="CLU_1315226_0_0_1"/>
<evidence type="ECO:0000313" key="3">
    <source>
        <dbReference type="Proteomes" id="UP000008177"/>
    </source>
</evidence>
<dbReference type="InParanoid" id="G2Y9S8"/>
<sequence>MAKVPETVGCTGEQNQNASTPDLSTQAQTQDLGGNSQQLRVVRMLDFVQENDINLIVGEWVLARFTGVEGAKWFLYKIDFENVVPEPGLVDHWESYMKKKKTQYCRTVNVLIQGRIARQYTDSVTSSEIKTEIDDDSDQEGSDNKEKLRLSFQERDNHCAELVQTLTDIWGERVEAILNDTILQQVPKGHRTAIMNLNENEDLIPAMFLSGIQVHPF</sequence>
<proteinExistence type="predicted"/>
<evidence type="ECO:0000313" key="2">
    <source>
        <dbReference type="EMBL" id="CCD49354.1"/>
    </source>
</evidence>
<name>G2Y9S8_BOTF4</name>
<dbReference type="AlphaFoldDB" id="G2Y9S8"/>
<dbReference type="EMBL" id="FQ790300">
    <property type="protein sequence ID" value="CCD49354.1"/>
    <property type="molecule type" value="Genomic_DNA"/>
</dbReference>
<dbReference type="Proteomes" id="UP000008177">
    <property type="component" value="Unplaced contigs"/>
</dbReference>
<evidence type="ECO:0000256" key="1">
    <source>
        <dbReference type="SAM" id="MobiDB-lite"/>
    </source>
</evidence>
<accession>G2Y9S8</accession>
<protein>
    <submittedName>
        <fullName evidence="2">Uncharacterized protein</fullName>
    </submittedName>
</protein>
<dbReference type="OrthoDB" id="674604at2759"/>
<dbReference type="eggNOG" id="ENOG502RGBU">
    <property type="taxonomic scope" value="Eukaryota"/>
</dbReference>
<feature type="compositionally biased region" description="Polar residues" evidence="1">
    <location>
        <begin position="12"/>
        <end position="30"/>
    </location>
</feature>